<dbReference type="PANTHER" id="PTHR42919:SF8">
    <property type="entry name" value="N-ALPHA-ACETYLTRANSFERASE 50"/>
    <property type="match status" value="1"/>
</dbReference>
<gene>
    <name evidence="4" type="ORF">SAMN04488529_10632</name>
</gene>
<dbReference type="Proteomes" id="UP000198597">
    <property type="component" value="Unassembled WGS sequence"/>
</dbReference>
<evidence type="ECO:0000313" key="5">
    <source>
        <dbReference type="Proteomes" id="UP000198597"/>
    </source>
</evidence>
<name>A0A1H0T2D6_9CLOT</name>
<dbReference type="STRING" id="94869.SAMN04488529_10632"/>
<evidence type="ECO:0000256" key="2">
    <source>
        <dbReference type="ARBA" id="ARBA00023315"/>
    </source>
</evidence>
<reference evidence="4 5" key="1">
    <citation type="submission" date="2016-10" db="EMBL/GenBank/DDBJ databases">
        <authorList>
            <person name="de Groot N.N."/>
        </authorList>
    </citation>
    <scope>NUCLEOTIDE SEQUENCE [LARGE SCALE GENOMIC DNA]</scope>
    <source>
        <strain evidence="4 5">DSM 12272</strain>
    </source>
</reference>
<dbReference type="Pfam" id="PF00583">
    <property type="entry name" value="Acetyltransf_1"/>
    <property type="match status" value="2"/>
</dbReference>
<organism evidence="4 5">
    <name type="scientific">Clostridium gasigenes</name>
    <dbReference type="NCBI Taxonomy" id="94869"/>
    <lineage>
        <taxon>Bacteria</taxon>
        <taxon>Bacillati</taxon>
        <taxon>Bacillota</taxon>
        <taxon>Clostridia</taxon>
        <taxon>Eubacteriales</taxon>
        <taxon>Clostridiaceae</taxon>
        <taxon>Clostridium</taxon>
    </lineage>
</organism>
<dbReference type="CDD" id="cd04301">
    <property type="entry name" value="NAT_SF"/>
    <property type="match status" value="2"/>
</dbReference>
<evidence type="ECO:0000313" key="4">
    <source>
        <dbReference type="EMBL" id="SDP48213.1"/>
    </source>
</evidence>
<dbReference type="EMBL" id="FNJM01000006">
    <property type="protein sequence ID" value="SDP48213.1"/>
    <property type="molecule type" value="Genomic_DNA"/>
</dbReference>
<feature type="domain" description="N-acetyltransferase" evidence="3">
    <location>
        <begin position="153"/>
        <end position="287"/>
    </location>
</feature>
<feature type="domain" description="N-acetyltransferase" evidence="3">
    <location>
        <begin position="1"/>
        <end position="141"/>
    </location>
</feature>
<evidence type="ECO:0000259" key="3">
    <source>
        <dbReference type="PROSITE" id="PS51186"/>
    </source>
</evidence>
<dbReference type="GO" id="GO:0016747">
    <property type="term" value="F:acyltransferase activity, transferring groups other than amino-acyl groups"/>
    <property type="evidence" value="ECO:0007669"/>
    <property type="project" value="InterPro"/>
</dbReference>
<protein>
    <submittedName>
        <fullName evidence="4">Acetyltransferase (GNAT) family protein</fullName>
    </submittedName>
</protein>
<proteinExistence type="predicted"/>
<sequence>MIIKQTNRANKDLIKQIKKVQSVCKKHDELDGDVFLDNSINFNSDMNNIFVFYKDNKLVSFISLFVPTSKEAEVSAYTLPKYRKKGCFKELLNKVIAEVKKYEVKDLLFVCEPQSVDGIAVVKKLEAEYEFSEYLLGYNCESDNAKVGCISRLELNKCKTEDLDKLIELNKKIFNEDYQQSKTMVVKTFESETREQYLASLNAELIGVVSTNIDDGECSIFGLGILEEYRGVGNGKAMVRGLLKQLEEDHIEDIIIEVDSKNEIAYNLYLSCGFEAEMTFGYYRKSI</sequence>
<dbReference type="InterPro" id="IPR000182">
    <property type="entry name" value="GNAT_dom"/>
</dbReference>
<dbReference type="AlphaFoldDB" id="A0A1H0T2D6"/>
<dbReference type="RefSeq" id="WP_175490838.1">
    <property type="nucleotide sequence ID" value="NZ_FNJM01000006.1"/>
</dbReference>
<keyword evidence="1 4" id="KW-0808">Transferase</keyword>
<dbReference type="Gene3D" id="3.40.630.30">
    <property type="match status" value="2"/>
</dbReference>
<accession>A0A1H0T2D6</accession>
<dbReference type="InterPro" id="IPR051556">
    <property type="entry name" value="N-term/lysine_N-AcTrnsfr"/>
</dbReference>
<dbReference type="SUPFAM" id="SSF55729">
    <property type="entry name" value="Acyl-CoA N-acyltransferases (Nat)"/>
    <property type="match status" value="2"/>
</dbReference>
<keyword evidence="2" id="KW-0012">Acyltransferase</keyword>
<dbReference type="PROSITE" id="PS51186">
    <property type="entry name" value="GNAT"/>
    <property type="match status" value="2"/>
</dbReference>
<evidence type="ECO:0000256" key="1">
    <source>
        <dbReference type="ARBA" id="ARBA00022679"/>
    </source>
</evidence>
<dbReference type="InterPro" id="IPR016181">
    <property type="entry name" value="Acyl_CoA_acyltransferase"/>
</dbReference>
<keyword evidence="5" id="KW-1185">Reference proteome</keyword>
<dbReference type="PANTHER" id="PTHR42919">
    <property type="entry name" value="N-ALPHA-ACETYLTRANSFERASE"/>
    <property type="match status" value="1"/>
</dbReference>